<evidence type="ECO:0000313" key="2">
    <source>
        <dbReference type="Proteomes" id="UP000611215"/>
    </source>
</evidence>
<dbReference type="Proteomes" id="UP000611215">
    <property type="component" value="Unassembled WGS sequence"/>
</dbReference>
<dbReference type="PROSITE" id="PS51257">
    <property type="entry name" value="PROKAR_LIPOPROTEIN"/>
    <property type="match status" value="1"/>
</dbReference>
<protein>
    <submittedName>
        <fullName evidence="1">Oxidoreductase</fullName>
    </submittedName>
</protein>
<dbReference type="PANTHER" id="PTHR47199:SF2">
    <property type="entry name" value="PHOTOSYSTEM II STABILITY_ASSEMBLY FACTOR HCF136, CHLOROPLASTIC"/>
    <property type="match status" value="1"/>
</dbReference>
<name>A0ABS0EFW9_9FLAO</name>
<dbReference type="Gene3D" id="2.130.10.10">
    <property type="entry name" value="YVTN repeat-like/Quinoprotein amine dehydrogenase"/>
    <property type="match status" value="1"/>
</dbReference>
<organism evidence="1 2">
    <name type="scientific">Winogradskyella marina</name>
    <dbReference type="NCBI Taxonomy" id="2785530"/>
    <lineage>
        <taxon>Bacteria</taxon>
        <taxon>Pseudomonadati</taxon>
        <taxon>Bacteroidota</taxon>
        <taxon>Flavobacteriia</taxon>
        <taxon>Flavobacteriales</taxon>
        <taxon>Flavobacteriaceae</taxon>
        <taxon>Winogradskyella</taxon>
    </lineage>
</organism>
<sequence length="368" mass="41042">MRLFIVCILFIGFYSCKIEEPIKVRNISKVQIESLLQDSILNVRAIEISNNRIWFAGSDGYTGNWNLLELDSLVNGSNVFKRYEELTHNYDGNIFRNMNSDTTGYELRGIKKNDDALFTITAGSPAILTKYNSNNREIVYQENHPKAFYDSMDFWNDQEGIAIGDPTEDCMSIIITRDGGETWTKLSCDDLPKAKEGEAAFAASDTNIAIVGDHTWVATGGKASRVMYSPDRGKTWEVYETPIIQGVETTGIYSIDFYDDNIGFAIGGDYTKPNDALSNKIRTSDGGKTWQVVANGKGPGYRSCVQYIPNSRGKELVAVGFKGIDYSNNSGDTWKHLSDEGFYTIRFLNDSVAYAAGKGRISKLTFSE</sequence>
<gene>
    <name evidence="1" type="ORF">ITJ86_05520</name>
</gene>
<evidence type="ECO:0000313" key="1">
    <source>
        <dbReference type="EMBL" id="MBF8149345.1"/>
    </source>
</evidence>
<dbReference type="SUPFAM" id="SSF110296">
    <property type="entry name" value="Oligoxyloglucan reducing end-specific cellobiohydrolase"/>
    <property type="match status" value="1"/>
</dbReference>
<dbReference type="RefSeq" id="WP_195870622.1">
    <property type="nucleotide sequence ID" value="NZ_JADOET010000003.1"/>
</dbReference>
<keyword evidence="2" id="KW-1185">Reference proteome</keyword>
<dbReference type="InterPro" id="IPR015943">
    <property type="entry name" value="WD40/YVTN_repeat-like_dom_sf"/>
</dbReference>
<comment type="caution">
    <text evidence="1">The sequence shown here is derived from an EMBL/GenBank/DDBJ whole genome shotgun (WGS) entry which is preliminary data.</text>
</comment>
<dbReference type="CDD" id="cd15482">
    <property type="entry name" value="Sialidase_non-viral"/>
    <property type="match status" value="1"/>
</dbReference>
<dbReference type="EMBL" id="JADOET010000003">
    <property type="protein sequence ID" value="MBF8149345.1"/>
    <property type="molecule type" value="Genomic_DNA"/>
</dbReference>
<reference evidence="1 2" key="1">
    <citation type="submission" date="2020-11" db="EMBL/GenBank/DDBJ databases">
        <title>Winogradskyella marina sp. nov., isolated from marine sediment.</title>
        <authorList>
            <person name="Bo J."/>
            <person name="Wang S."/>
            <person name="Song X."/>
            <person name="Du Z."/>
        </authorList>
    </citation>
    <scope>NUCLEOTIDE SEQUENCE [LARGE SCALE GENOMIC DNA]</scope>
    <source>
        <strain evidence="1 2">F6397</strain>
    </source>
</reference>
<proteinExistence type="predicted"/>
<dbReference type="PANTHER" id="PTHR47199">
    <property type="entry name" value="PHOTOSYSTEM II STABILITY/ASSEMBLY FACTOR HCF136, CHLOROPLASTIC"/>
    <property type="match status" value="1"/>
</dbReference>
<accession>A0ABS0EFW9</accession>